<organism evidence="3 4">
    <name type="scientific">Dipteronia dyeriana</name>
    <dbReference type="NCBI Taxonomy" id="168575"/>
    <lineage>
        <taxon>Eukaryota</taxon>
        <taxon>Viridiplantae</taxon>
        <taxon>Streptophyta</taxon>
        <taxon>Embryophyta</taxon>
        <taxon>Tracheophyta</taxon>
        <taxon>Spermatophyta</taxon>
        <taxon>Magnoliopsida</taxon>
        <taxon>eudicotyledons</taxon>
        <taxon>Gunneridae</taxon>
        <taxon>Pentapetalae</taxon>
        <taxon>rosids</taxon>
        <taxon>malvids</taxon>
        <taxon>Sapindales</taxon>
        <taxon>Sapindaceae</taxon>
        <taxon>Hippocastanoideae</taxon>
        <taxon>Acereae</taxon>
        <taxon>Dipteronia</taxon>
    </lineage>
</organism>
<evidence type="ECO:0000313" key="3">
    <source>
        <dbReference type="EMBL" id="KAK2635501.1"/>
    </source>
</evidence>
<feature type="region of interest" description="Disordered" evidence="1">
    <location>
        <begin position="46"/>
        <end position="79"/>
    </location>
</feature>
<proteinExistence type="predicted"/>
<feature type="domain" description="Reverse transcriptase zinc-binding" evidence="2">
    <location>
        <begin position="493"/>
        <end position="552"/>
    </location>
</feature>
<evidence type="ECO:0000313" key="4">
    <source>
        <dbReference type="Proteomes" id="UP001280121"/>
    </source>
</evidence>
<gene>
    <name evidence="3" type="ORF">Ddye_030293</name>
</gene>
<feature type="compositionally biased region" description="Basic residues" evidence="1">
    <location>
        <begin position="52"/>
        <end position="62"/>
    </location>
</feature>
<comment type="caution">
    <text evidence="3">The sequence shown here is derived from an EMBL/GenBank/DDBJ whole genome shotgun (WGS) entry which is preliminary data.</text>
</comment>
<dbReference type="InterPro" id="IPR036691">
    <property type="entry name" value="Endo/exonu/phosph_ase_sf"/>
</dbReference>
<dbReference type="EMBL" id="JANJYI010000009">
    <property type="protein sequence ID" value="KAK2635501.1"/>
    <property type="molecule type" value="Genomic_DNA"/>
</dbReference>
<evidence type="ECO:0000256" key="1">
    <source>
        <dbReference type="SAM" id="MobiDB-lite"/>
    </source>
</evidence>
<feature type="compositionally biased region" description="Polar residues" evidence="1">
    <location>
        <begin position="64"/>
        <end position="73"/>
    </location>
</feature>
<dbReference type="Proteomes" id="UP001280121">
    <property type="component" value="Unassembled WGS sequence"/>
</dbReference>
<reference evidence="3" key="1">
    <citation type="journal article" date="2023" name="Plant J.">
        <title>Genome sequences and population genomics provide insights into the demographic history, inbreeding, and mutation load of two 'living fossil' tree species of Dipteronia.</title>
        <authorList>
            <person name="Feng Y."/>
            <person name="Comes H.P."/>
            <person name="Chen J."/>
            <person name="Zhu S."/>
            <person name="Lu R."/>
            <person name="Zhang X."/>
            <person name="Li P."/>
            <person name="Qiu J."/>
            <person name="Olsen K.M."/>
            <person name="Qiu Y."/>
        </authorList>
    </citation>
    <scope>NUCLEOTIDE SEQUENCE</scope>
    <source>
        <strain evidence="3">KIB01</strain>
    </source>
</reference>
<accession>A0AAD9TGF9</accession>
<evidence type="ECO:0000259" key="2">
    <source>
        <dbReference type="Pfam" id="PF13966"/>
    </source>
</evidence>
<dbReference type="AlphaFoldDB" id="A0AAD9TGF9"/>
<dbReference type="SUPFAM" id="SSF56219">
    <property type="entry name" value="DNase I-like"/>
    <property type="match status" value="1"/>
</dbReference>
<sequence>MATTVKEWDREDGGSSSVEESEESKFVSHNLETQLQALSSAKVVPSVEKVKERKRSSSKRSSKTCGPTKNHGMTTRKDTNQDVQYVEVIGRGEVAKEVAKEVALGVFNRLGTEKGNTSEIYGKGMLSKSKKYVVFCNVYAANVENDRIELWKFILNAQVSLPGSWMIRGDFNIVLFPSEMRGGIGNMRFMMNFQMFSDLVKVVDIPLQGLVFTWSNNMEVESGPDWTVSLLVNGSPTKQFPLEKGLRQGNPLSPFLFNLVVEVLNTMLFRAKDLGLIKGVGFGNEVTHITYLDPNLEYLLDAKRILRCFELASGLPLCGNPTREAFWRPVIAKVEHRLAHWKRGFLSKGGKLILIKAVLSSLPTYCMLVFRIPIGVAKKIEKAQRNFFWNDGLAKKKMHVMDRVSLCKNKKNGGLEIGRMRDKGLNLMAKWLWWFGREENSLWKVVCGNGERIKLWKDIVWDSIPLKYVFSRIFALSSNKGGAMKELSNWGLCPLKVEVFSWQLLKGRILLREVLRKMGGVQMANLGCPLCGVGNEYVDHLFLLCSWFWELWSICMGWCVDSVHAKATSRVLGLLTLKMTSFLTWTAQPEATQERQALEAP</sequence>
<feature type="region of interest" description="Disordered" evidence="1">
    <location>
        <begin position="1"/>
        <end position="30"/>
    </location>
</feature>
<dbReference type="PANTHER" id="PTHR33116">
    <property type="entry name" value="REVERSE TRANSCRIPTASE ZINC-BINDING DOMAIN-CONTAINING PROTEIN-RELATED-RELATED"/>
    <property type="match status" value="1"/>
</dbReference>
<dbReference type="InterPro" id="IPR026960">
    <property type="entry name" value="RVT-Znf"/>
</dbReference>
<feature type="compositionally biased region" description="Basic and acidic residues" evidence="1">
    <location>
        <begin position="1"/>
        <end position="13"/>
    </location>
</feature>
<dbReference type="Pfam" id="PF13966">
    <property type="entry name" value="zf-RVT"/>
    <property type="match status" value="1"/>
</dbReference>
<protein>
    <recommendedName>
        <fullName evidence="2">Reverse transcriptase zinc-binding domain-containing protein</fullName>
    </recommendedName>
</protein>
<keyword evidence="4" id="KW-1185">Reference proteome</keyword>
<name>A0AAD9TGF9_9ROSI</name>
<dbReference type="PANTHER" id="PTHR33116:SF75">
    <property type="entry name" value="RIBONUCLEASE H PROTEIN"/>
    <property type="match status" value="1"/>
</dbReference>